<evidence type="ECO:0000259" key="21">
    <source>
        <dbReference type="PROSITE" id="PS50240"/>
    </source>
</evidence>
<dbReference type="InterPro" id="IPR000998">
    <property type="entry name" value="MAM_dom"/>
</dbReference>
<dbReference type="PROSITE" id="PS01209">
    <property type="entry name" value="LDLRA_1"/>
    <property type="match status" value="2"/>
</dbReference>
<dbReference type="SMART" id="SM00137">
    <property type="entry name" value="MAM"/>
    <property type="match status" value="1"/>
</dbReference>
<dbReference type="SUPFAM" id="SSF50494">
    <property type="entry name" value="Trypsin-like serine proteases"/>
    <property type="match status" value="1"/>
</dbReference>
<dbReference type="EMBL" id="VBQZ03000010">
    <property type="protein sequence ID" value="MXQ82032.1"/>
    <property type="molecule type" value="Genomic_DNA"/>
</dbReference>
<dbReference type="Pfam" id="PF00629">
    <property type="entry name" value="MAM"/>
    <property type="match status" value="1"/>
</dbReference>
<comment type="subcellular location">
    <subcellularLocation>
        <location evidence="1">Membrane</location>
        <topology evidence="1">Single-pass type II membrane protein</topology>
    </subcellularLocation>
</comment>
<dbReference type="SUPFAM" id="SSF82671">
    <property type="entry name" value="SEA domain"/>
    <property type="match status" value="1"/>
</dbReference>
<evidence type="ECO:0000259" key="18">
    <source>
        <dbReference type="PROSITE" id="PS01180"/>
    </source>
</evidence>
<dbReference type="AlphaFoldDB" id="A0A6B0QY85"/>
<dbReference type="InterPro" id="IPR001254">
    <property type="entry name" value="Trypsin_dom"/>
</dbReference>
<comment type="caution">
    <text evidence="23">The sequence shown here is derived from an EMBL/GenBank/DDBJ whole genome shotgun (WGS) entry which is preliminary data.</text>
</comment>
<evidence type="ECO:0000256" key="14">
    <source>
        <dbReference type="PROSITE-ProRule" id="PRU00124"/>
    </source>
</evidence>
<sequence length="1170" mass="129879">MFWAVYFLGVPFIQFLPQVDNERGHRGLGHSSPSSGPLDSSRIKRTDALGSGTKMIKVKKKHVLKMIKFHFCLQHAVNFIHIDTDLLGVLRVANLQKPKMGSKRSVPSRHRSLTTYEVMFAVLVVILVALCAGLIAVSWLSIQGSVKDAAFGKSHEARGTLKIISGATYNPHLQDKLSVDFKVLAFDIQQMIDDIFQSSNLKNEYKNSRVLQFENGSIIVIFDLLFDQWVSDKNVKEELIQGIEANKSSQLVTFHIDLNSIDITASLENFSTISPATTSEKLTTSIPLATPGNVSIECPPDSRLCADALKCIAIDLFCDGELNCPDGSDEDNKTCATACDGRFLLTGSSGSFEALHYPKPSNNTSAVCRWIIRVNQGLSIQLNFDYFNTYYADVLNIYEGMGSSKILRGKIFSNQVTATFLIQSDESDYIGFKVTYTAFNSKELNNYEKINCNFEDGFCFWIQDLNDDNEWERTQGSTFPPSTGPTFDHTFGNESGFYISTPTGPGGRRERVGLLTLPLDPTPEQACLSFWYYMYGENVYKLSINISSDQNMEKTIFQKEGNYGQNWNYGQVTLNETVEFKVSFYGFKNQILSDIALDDISLTYGICNVSVYPEPTLVPTPPPELPTDCGGPHDLWEPNTTFTSINFPNSYPNQAFCIWNLNAQKGKNIQLHFQEFDLENIADVVEIRDGEGDDSLFLAVYTGPGPVNDVFSTTNQMTVLFITDNMLAKRGFKANFTTGYGLGIPEPCKEDNFQCKDGECIPLVNLCDGFPHCKDGSDEAHCVRLFNGTTDSSGLVQFRIQSIWHVACAENWTTQISDDVCQLLGLGTGNSSMPTFSTGGGPYVNLNTAPNGSLILTPSQQCLEDSLILLQCNYKSCGKKLVTQEVSPKIVGGSDSREGAWPWVVALYFDDQQVCGASLVSRDWLVSAAHCVYGRNMEPSKWKAVLGLHMASNLTSPQIETRLIDQIVINPHYNKRRKDNDIAMMHLEMKVNYTDYIQPICLPEENQVFPPGRICSIAGWGALIYQGSTADVLQEADVPLLSNEKCQQQMPEYNITENMVCAGYEAGGVDSCQLLWVAQTLGKAQSPSIQSRLKEIMYGGSLEERGGSQQLVSYAAQKDGSPRKERGVLNVGSCKLRRQLPISSVSKQLKTDHCPLISILSLNFTKQLEL</sequence>
<keyword evidence="11" id="KW-0865">Zymogen</keyword>
<dbReference type="PROSITE" id="PS00740">
    <property type="entry name" value="MAM_1"/>
    <property type="match status" value="1"/>
</dbReference>
<dbReference type="Pfam" id="PF00530">
    <property type="entry name" value="SRCR"/>
    <property type="match status" value="1"/>
</dbReference>
<dbReference type="PROSITE" id="PS00134">
    <property type="entry name" value="TRYPSIN_HIS"/>
    <property type="match status" value="1"/>
</dbReference>
<dbReference type="FunFam" id="2.60.120.200:FF:000128">
    <property type="entry name" value="enteropeptidase isoform X2"/>
    <property type="match status" value="1"/>
</dbReference>
<gene>
    <name evidence="23" type="ORF">E5288_WYG012468</name>
</gene>
<dbReference type="InterPro" id="IPR009003">
    <property type="entry name" value="Peptidase_S1_PA"/>
</dbReference>
<dbReference type="SMART" id="SM00020">
    <property type="entry name" value="Tryp_SPc"/>
    <property type="match status" value="1"/>
</dbReference>
<evidence type="ECO:0000256" key="6">
    <source>
        <dbReference type="ARBA" id="ARBA00022801"/>
    </source>
</evidence>
<evidence type="ECO:0000313" key="24">
    <source>
        <dbReference type="Proteomes" id="UP000322234"/>
    </source>
</evidence>
<dbReference type="InterPro" id="IPR036772">
    <property type="entry name" value="SRCR-like_dom_sf"/>
</dbReference>
<dbReference type="InterPro" id="IPR023415">
    <property type="entry name" value="LDLR_class-A_CS"/>
</dbReference>
<organism evidence="23 24">
    <name type="scientific">Bos mutus</name>
    <name type="common">wild yak</name>
    <dbReference type="NCBI Taxonomy" id="72004"/>
    <lineage>
        <taxon>Eukaryota</taxon>
        <taxon>Metazoa</taxon>
        <taxon>Chordata</taxon>
        <taxon>Craniata</taxon>
        <taxon>Vertebrata</taxon>
        <taxon>Euteleostomi</taxon>
        <taxon>Mammalia</taxon>
        <taxon>Eutheria</taxon>
        <taxon>Laurasiatheria</taxon>
        <taxon>Artiodactyla</taxon>
        <taxon>Ruminantia</taxon>
        <taxon>Pecora</taxon>
        <taxon>Bovidae</taxon>
        <taxon>Bovinae</taxon>
        <taxon>Bos</taxon>
    </lineage>
</organism>
<evidence type="ECO:0000313" key="23">
    <source>
        <dbReference type="EMBL" id="MXQ82032.1"/>
    </source>
</evidence>
<feature type="disulfide bond" evidence="14">
    <location>
        <begin position="767"/>
        <end position="782"/>
    </location>
</feature>
<evidence type="ECO:0000256" key="4">
    <source>
        <dbReference type="ARBA" id="ARBA00022692"/>
    </source>
</evidence>
<feature type="compositionally biased region" description="Low complexity" evidence="16">
    <location>
        <begin position="29"/>
        <end position="40"/>
    </location>
</feature>
<dbReference type="InterPro" id="IPR018114">
    <property type="entry name" value="TRYPSIN_HIS"/>
</dbReference>
<evidence type="ECO:0000256" key="11">
    <source>
        <dbReference type="ARBA" id="ARBA00023145"/>
    </source>
</evidence>
<dbReference type="SUPFAM" id="SSF49854">
    <property type="entry name" value="Spermadhesin, CUB domain"/>
    <property type="match status" value="2"/>
</dbReference>
<protein>
    <recommendedName>
        <fullName evidence="25">Enteropeptidase</fullName>
    </recommendedName>
</protein>
<dbReference type="Gene3D" id="2.60.120.200">
    <property type="match status" value="1"/>
</dbReference>
<evidence type="ECO:0000256" key="13">
    <source>
        <dbReference type="ARBA" id="ARBA00023180"/>
    </source>
</evidence>
<evidence type="ECO:0000256" key="7">
    <source>
        <dbReference type="ARBA" id="ARBA00022825"/>
    </source>
</evidence>
<evidence type="ECO:0000259" key="22">
    <source>
        <dbReference type="PROSITE" id="PS50287"/>
    </source>
</evidence>
<feature type="domain" description="CUB" evidence="18">
    <location>
        <begin position="339"/>
        <end position="439"/>
    </location>
</feature>
<dbReference type="FunFam" id="4.10.400.10:FF:000144">
    <property type="entry name" value="enteropeptidase"/>
    <property type="match status" value="1"/>
</dbReference>
<dbReference type="InterPro" id="IPR000859">
    <property type="entry name" value="CUB_dom"/>
</dbReference>
<evidence type="ECO:0000256" key="3">
    <source>
        <dbReference type="ARBA" id="ARBA00022670"/>
    </source>
</evidence>
<dbReference type="SMART" id="SM00200">
    <property type="entry name" value="SEA"/>
    <property type="match status" value="1"/>
</dbReference>
<evidence type="ECO:0000256" key="9">
    <source>
        <dbReference type="ARBA" id="ARBA00022989"/>
    </source>
</evidence>
<keyword evidence="3" id="KW-0645">Protease</keyword>
<dbReference type="FunFam" id="2.60.120.290:FF:000043">
    <property type="entry name" value="Enteropeptidase"/>
    <property type="match status" value="1"/>
</dbReference>
<evidence type="ECO:0000256" key="15">
    <source>
        <dbReference type="PROSITE-ProRule" id="PRU00196"/>
    </source>
</evidence>
<dbReference type="GO" id="GO:0004252">
    <property type="term" value="F:serine-type endopeptidase activity"/>
    <property type="evidence" value="ECO:0007669"/>
    <property type="project" value="InterPro"/>
</dbReference>
<dbReference type="InterPro" id="IPR000082">
    <property type="entry name" value="SEA_dom"/>
</dbReference>
<feature type="disulfide bond" evidence="15">
    <location>
        <begin position="862"/>
        <end position="872"/>
    </location>
</feature>
<dbReference type="FunFam" id="2.60.120.290:FF:000038">
    <property type="entry name" value="enteropeptidase isoform X2"/>
    <property type="match status" value="1"/>
</dbReference>
<feature type="domain" description="MAM" evidence="20">
    <location>
        <begin position="450"/>
        <end position="609"/>
    </location>
</feature>
<keyword evidence="12 15" id="KW-1015">Disulfide bond</keyword>
<dbReference type="Gene3D" id="4.10.400.10">
    <property type="entry name" value="Low-density Lipoprotein Receptor"/>
    <property type="match status" value="2"/>
</dbReference>
<dbReference type="InterPro" id="IPR002172">
    <property type="entry name" value="LDrepeatLR_classA_rpt"/>
</dbReference>
<evidence type="ECO:0000256" key="16">
    <source>
        <dbReference type="SAM" id="MobiDB-lite"/>
    </source>
</evidence>
<keyword evidence="9 17" id="KW-1133">Transmembrane helix</keyword>
<dbReference type="Gene3D" id="2.60.120.290">
    <property type="entry name" value="Spermadhesin, CUB domain"/>
    <property type="match status" value="2"/>
</dbReference>
<dbReference type="SMART" id="SM00042">
    <property type="entry name" value="CUB"/>
    <property type="match status" value="2"/>
</dbReference>
<dbReference type="Gene3D" id="3.10.250.10">
    <property type="entry name" value="SRCR-like domain"/>
    <property type="match status" value="1"/>
</dbReference>
<feature type="domain" description="SRCR" evidence="22">
    <location>
        <begin position="783"/>
        <end position="893"/>
    </location>
</feature>
<evidence type="ECO:0000256" key="17">
    <source>
        <dbReference type="SAM" id="Phobius"/>
    </source>
</evidence>
<dbReference type="InterPro" id="IPR043504">
    <property type="entry name" value="Peptidase_S1_PA_chymotrypsin"/>
</dbReference>
<dbReference type="FunFam" id="3.10.250.10:FF:000029">
    <property type="entry name" value="Enteropeptidase"/>
    <property type="match status" value="1"/>
</dbReference>
<keyword evidence="4 17" id="KW-0812">Transmembrane</keyword>
<keyword evidence="6" id="KW-0378">Hydrolase</keyword>
<name>A0A6B0QY85_9CETA</name>
<dbReference type="Proteomes" id="UP000322234">
    <property type="component" value="Unassembled WGS sequence"/>
</dbReference>
<dbReference type="PROSITE" id="PS50060">
    <property type="entry name" value="MAM_2"/>
    <property type="match status" value="1"/>
</dbReference>
<dbReference type="SMART" id="SM00192">
    <property type="entry name" value="LDLa"/>
    <property type="match status" value="2"/>
</dbReference>
<dbReference type="InterPro" id="IPR036364">
    <property type="entry name" value="SEA_dom_sf"/>
</dbReference>
<dbReference type="GO" id="GO:0016020">
    <property type="term" value="C:membrane"/>
    <property type="evidence" value="ECO:0007669"/>
    <property type="project" value="UniProtKB-SubCell"/>
</dbReference>
<evidence type="ECO:0000256" key="10">
    <source>
        <dbReference type="ARBA" id="ARBA00023136"/>
    </source>
</evidence>
<keyword evidence="13" id="KW-0325">Glycoprotein</keyword>
<evidence type="ECO:0000256" key="1">
    <source>
        <dbReference type="ARBA" id="ARBA00004606"/>
    </source>
</evidence>
<keyword evidence="8" id="KW-0735">Signal-anchor</keyword>
<evidence type="ECO:0000256" key="8">
    <source>
        <dbReference type="ARBA" id="ARBA00022968"/>
    </source>
</evidence>
<dbReference type="SMART" id="SM00202">
    <property type="entry name" value="SR"/>
    <property type="match status" value="1"/>
</dbReference>
<evidence type="ECO:0000259" key="19">
    <source>
        <dbReference type="PROSITE" id="PS50024"/>
    </source>
</evidence>
<evidence type="ECO:0000256" key="5">
    <source>
        <dbReference type="ARBA" id="ARBA00022737"/>
    </source>
</evidence>
<evidence type="ECO:0000256" key="12">
    <source>
        <dbReference type="ARBA" id="ARBA00023157"/>
    </source>
</evidence>
<dbReference type="FunFam" id="3.30.70.960:FF:000007">
    <property type="entry name" value="Enteropeptidase"/>
    <property type="match status" value="1"/>
</dbReference>
<feature type="domain" description="SEA" evidence="19">
    <location>
        <begin position="153"/>
        <end position="268"/>
    </location>
</feature>
<dbReference type="CDD" id="cd06263">
    <property type="entry name" value="MAM"/>
    <property type="match status" value="1"/>
</dbReference>
<dbReference type="Pfam" id="PF01390">
    <property type="entry name" value="SEA"/>
    <property type="match status" value="1"/>
</dbReference>
<dbReference type="FunFam" id="4.10.400.10:FF:000149">
    <property type="entry name" value="enteropeptidase isoform X2"/>
    <property type="match status" value="1"/>
</dbReference>
<feature type="transmembrane region" description="Helical" evidence="17">
    <location>
        <begin position="118"/>
        <end position="140"/>
    </location>
</feature>
<dbReference type="PANTHER" id="PTHR24252">
    <property type="entry name" value="ACROSIN-RELATED"/>
    <property type="match status" value="1"/>
</dbReference>
<dbReference type="PROSITE" id="PS50068">
    <property type="entry name" value="LDLRA_2"/>
    <property type="match status" value="2"/>
</dbReference>
<dbReference type="Pfam" id="PF00057">
    <property type="entry name" value="Ldl_recept_a"/>
    <property type="match status" value="1"/>
</dbReference>
<comment type="similarity">
    <text evidence="2">Belongs to the DMBT1 family.</text>
</comment>
<dbReference type="PANTHER" id="PTHR24252:SF16">
    <property type="entry name" value="TRANSMEMBRANE SERINE PROTEASE 15"/>
    <property type="match status" value="1"/>
</dbReference>
<keyword evidence="24" id="KW-1185">Reference proteome</keyword>
<dbReference type="InterPro" id="IPR013320">
    <property type="entry name" value="ConA-like_dom_sf"/>
</dbReference>
<dbReference type="SUPFAM" id="SSF57424">
    <property type="entry name" value="LDL receptor-like module"/>
    <property type="match status" value="2"/>
</dbReference>
<dbReference type="Gene3D" id="2.40.10.10">
    <property type="entry name" value="Trypsin-like serine proteases"/>
    <property type="match status" value="2"/>
</dbReference>
<evidence type="ECO:0000256" key="2">
    <source>
        <dbReference type="ARBA" id="ARBA00009931"/>
    </source>
</evidence>
<dbReference type="Pfam" id="PF00431">
    <property type="entry name" value="CUB"/>
    <property type="match status" value="2"/>
</dbReference>
<dbReference type="PROSITE" id="PS50287">
    <property type="entry name" value="SRCR_2"/>
    <property type="match status" value="1"/>
</dbReference>
<reference evidence="23" key="1">
    <citation type="submission" date="2019-10" db="EMBL/GenBank/DDBJ databases">
        <title>The sequence and de novo assembly of the wild yak genome.</title>
        <authorList>
            <person name="Liu Y."/>
        </authorList>
    </citation>
    <scope>NUCLEOTIDE SEQUENCE [LARGE SCALE GENOMIC DNA]</scope>
    <source>
        <strain evidence="23">WY2019</strain>
    </source>
</reference>
<feature type="disulfide bond" evidence="14">
    <location>
        <begin position="748"/>
        <end position="760"/>
    </location>
</feature>
<dbReference type="PROSITE" id="PS50240">
    <property type="entry name" value="TRYPSIN_DOM"/>
    <property type="match status" value="1"/>
</dbReference>
<dbReference type="FunFam" id="2.40.10.10:FF:000007">
    <property type="entry name" value="Transmembrane serine protease 7"/>
    <property type="match status" value="1"/>
</dbReference>
<proteinExistence type="inferred from homology"/>
<keyword evidence="10 17" id="KW-0472">Membrane</keyword>
<evidence type="ECO:0000259" key="20">
    <source>
        <dbReference type="PROSITE" id="PS50060"/>
    </source>
</evidence>
<dbReference type="GO" id="GO:0006508">
    <property type="term" value="P:proteolysis"/>
    <property type="evidence" value="ECO:0007669"/>
    <property type="project" value="UniProtKB-KW"/>
</dbReference>
<dbReference type="PROSITE" id="PS50024">
    <property type="entry name" value="SEA"/>
    <property type="match status" value="1"/>
</dbReference>
<feature type="domain" description="CUB" evidence="18">
    <location>
        <begin position="629"/>
        <end position="739"/>
    </location>
</feature>
<dbReference type="CDD" id="cd00041">
    <property type="entry name" value="CUB"/>
    <property type="match status" value="2"/>
</dbReference>
<keyword evidence="5" id="KW-0677">Repeat</keyword>
<feature type="domain" description="Peptidase S1" evidence="21">
    <location>
        <begin position="890"/>
        <end position="1170"/>
    </location>
</feature>
<dbReference type="PROSITE" id="PS01180">
    <property type="entry name" value="CUB"/>
    <property type="match status" value="2"/>
</dbReference>
<dbReference type="SUPFAM" id="SSF56487">
    <property type="entry name" value="SRCR-like"/>
    <property type="match status" value="1"/>
</dbReference>
<dbReference type="SUPFAM" id="SSF49899">
    <property type="entry name" value="Concanavalin A-like lectins/glucanases"/>
    <property type="match status" value="1"/>
</dbReference>
<dbReference type="InterPro" id="IPR035914">
    <property type="entry name" value="Sperma_CUB_dom_sf"/>
</dbReference>
<dbReference type="Pfam" id="PF00089">
    <property type="entry name" value="Trypsin"/>
    <property type="match status" value="1"/>
</dbReference>
<feature type="region of interest" description="Disordered" evidence="16">
    <location>
        <begin position="24"/>
        <end position="43"/>
    </location>
</feature>
<dbReference type="CDD" id="cd00190">
    <property type="entry name" value="Tryp_SPc"/>
    <property type="match status" value="1"/>
</dbReference>
<dbReference type="InterPro" id="IPR036055">
    <property type="entry name" value="LDL_receptor-like_sf"/>
</dbReference>
<feature type="disulfide bond" evidence="14">
    <location>
        <begin position="755"/>
        <end position="773"/>
    </location>
</feature>
<dbReference type="InterPro" id="IPR001190">
    <property type="entry name" value="SRCR"/>
</dbReference>
<comment type="caution">
    <text evidence="15">Lacks conserved residue(s) required for the propagation of feature annotation.</text>
</comment>
<dbReference type="PROSITE" id="PS00420">
    <property type="entry name" value="SRCR_1"/>
    <property type="match status" value="1"/>
</dbReference>
<dbReference type="PRINTS" id="PR00261">
    <property type="entry name" value="LDLRECEPTOR"/>
</dbReference>
<evidence type="ECO:0008006" key="25">
    <source>
        <dbReference type="Google" id="ProtNLM"/>
    </source>
</evidence>
<dbReference type="Gene3D" id="3.30.70.960">
    <property type="entry name" value="SEA domain"/>
    <property type="match status" value="1"/>
</dbReference>
<accession>A0A6B0QY85</accession>
<dbReference type="CDD" id="cd00112">
    <property type="entry name" value="LDLa"/>
    <property type="match status" value="2"/>
</dbReference>
<keyword evidence="7" id="KW-0720">Serine protease</keyword>